<evidence type="ECO:0000256" key="4">
    <source>
        <dbReference type="ARBA" id="ARBA00022989"/>
    </source>
</evidence>
<evidence type="ECO:0000256" key="6">
    <source>
        <dbReference type="SAM" id="Phobius"/>
    </source>
</evidence>
<gene>
    <name evidence="8" type="ORF">BLSS_1366</name>
</gene>
<feature type="domain" description="ComEC/Rec2-related protein" evidence="7">
    <location>
        <begin position="283"/>
        <end position="537"/>
    </location>
</feature>
<feature type="transmembrane region" description="Helical" evidence="6">
    <location>
        <begin position="20"/>
        <end position="37"/>
    </location>
</feature>
<feature type="transmembrane region" description="Helical" evidence="6">
    <location>
        <begin position="522"/>
        <end position="540"/>
    </location>
</feature>
<accession>A0A087BJE2</accession>
<dbReference type="PANTHER" id="PTHR30619">
    <property type="entry name" value="DNA INTERNALIZATION/COMPETENCE PROTEIN COMEC/REC2"/>
    <property type="match status" value="1"/>
</dbReference>
<feature type="transmembrane region" description="Helical" evidence="6">
    <location>
        <begin position="70"/>
        <end position="89"/>
    </location>
</feature>
<evidence type="ECO:0000256" key="3">
    <source>
        <dbReference type="ARBA" id="ARBA00022692"/>
    </source>
</evidence>
<dbReference type="InterPro" id="IPR052159">
    <property type="entry name" value="Competence_DNA_uptake"/>
</dbReference>
<keyword evidence="5 6" id="KW-0472">Membrane</keyword>
<dbReference type="InterPro" id="IPR004477">
    <property type="entry name" value="ComEC_N"/>
</dbReference>
<keyword evidence="4 6" id="KW-1133">Transmembrane helix</keyword>
<feature type="transmembrane region" description="Helical" evidence="6">
    <location>
        <begin position="371"/>
        <end position="387"/>
    </location>
</feature>
<dbReference type="AlphaFoldDB" id="A0A087BJE2"/>
<protein>
    <submittedName>
        <fullName evidence="8">ComEC/Rec2-like protein</fullName>
    </submittedName>
</protein>
<feature type="transmembrane region" description="Helical" evidence="6">
    <location>
        <begin position="463"/>
        <end position="491"/>
    </location>
</feature>
<reference evidence="8 9" key="1">
    <citation type="submission" date="2014-03" db="EMBL/GenBank/DDBJ databases">
        <title>Genomics of Bifidobacteria.</title>
        <authorList>
            <person name="Ventura M."/>
            <person name="Milani C."/>
            <person name="Lugli G.A."/>
        </authorList>
    </citation>
    <scope>NUCLEOTIDE SEQUENCE [LARGE SCALE GENOMIC DNA]</scope>
    <source>
        <strain evidence="8 9">LMG 21814</strain>
    </source>
</reference>
<comment type="caution">
    <text evidence="8">The sequence shown here is derived from an EMBL/GenBank/DDBJ whole genome shotgun (WGS) entry which is preliminary data.</text>
</comment>
<dbReference type="Proteomes" id="UP000029024">
    <property type="component" value="Unassembled WGS sequence"/>
</dbReference>
<feature type="transmembrane region" description="Helical" evidence="6">
    <location>
        <begin position="350"/>
        <end position="366"/>
    </location>
</feature>
<comment type="subcellular location">
    <subcellularLocation>
        <location evidence="1">Cell membrane</location>
        <topology evidence="1">Multi-pass membrane protein</topology>
    </subcellularLocation>
</comment>
<dbReference type="GO" id="GO:0005886">
    <property type="term" value="C:plasma membrane"/>
    <property type="evidence" value="ECO:0007669"/>
    <property type="project" value="UniProtKB-SubCell"/>
</dbReference>
<dbReference type="NCBIfam" id="TIGR00360">
    <property type="entry name" value="ComEC_N-term"/>
    <property type="match status" value="1"/>
</dbReference>
<evidence type="ECO:0000256" key="1">
    <source>
        <dbReference type="ARBA" id="ARBA00004651"/>
    </source>
</evidence>
<dbReference type="RefSeq" id="WP_032683598.1">
    <property type="nucleotide sequence ID" value="NZ_JAERWB010000002.1"/>
</dbReference>
<name>A0A087BJE2_BIFLN</name>
<feature type="transmembrane region" description="Helical" evidence="6">
    <location>
        <begin position="101"/>
        <end position="121"/>
    </location>
</feature>
<dbReference type="EMBL" id="JGZA01000011">
    <property type="protein sequence ID" value="KFI71142.1"/>
    <property type="molecule type" value="Genomic_DNA"/>
</dbReference>
<keyword evidence="2" id="KW-1003">Cell membrane</keyword>
<dbReference type="PANTHER" id="PTHR30619:SF7">
    <property type="entry name" value="BETA-LACTAMASE DOMAIN PROTEIN"/>
    <property type="match status" value="1"/>
</dbReference>
<feature type="transmembrane region" description="Helical" evidence="6">
    <location>
        <begin position="326"/>
        <end position="344"/>
    </location>
</feature>
<evidence type="ECO:0000313" key="8">
    <source>
        <dbReference type="EMBL" id="KFI71142.1"/>
    </source>
</evidence>
<feature type="transmembrane region" description="Helical" evidence="6">
    <location>
        <begin position="424"/>
        <end position="443"/>
    </location>
</feature>
<proteinExistence type="predicted"/>
<dbReference type="Pfam" id="PF03772">
    <property type="entry name" value="Competence"/>
    <property type="match status" value="1"/>
</dbReference>
<organism evidence="8 9">
    <name type="scientific">Bifidobacterium longum subsp. suis</name>
    <dbReference type="NCBI Taxonomy" id="1695"/>
    <lineage>
        <taxon>Bacteria</taxon>
        <taxon>Bacillati</taxon>
        <taxon>Actinomycetota</taxon>
        <taxon>Actinomycetes</taxon>
        <taxon>Bifidobacteriales</taxon>
        <taxon>Bifidobacteriaceae</taxon>
        <taxon>Bifidobacterium</taxon>
    </lineage>
</organism>
<evidence type="ECO:0000313" key="9">
    <source>
        <dbReference type="Proteomes" id="UP000029024"/>
    </source>
</evidence>
<keyword evidence="3 6" id="KW-0812">Transmembrane</keyword>
<feature type="transmembrane region" description="Helical" evidence="6">
    <location>
        <begin position="295"/>
        <end position="314"/>
    </location>
</feature>
<evidence type="ECO:0000259" key="7">
    <source>
        <dbReference type="Pfam" id="PF03772"/>
    </source>
</evidence>
<evidence type="ECO:0000256" key="2">
    <source>
        <dbReference type="ARBA" id="ARBA00022475"/>
    </source>
</evidence>
<evidence type="ECO:0000256" key="5">
    <source>
        <dbReference type="ARBA" id="ARBA00023136"/>
    </source>
</evidence>
<sequence length="584" mass="63015">MSRDRILREQGSRDWRMLPIAIVMWAASLGAHALFAWRMSDGLGTGQAKADAGAGIDATIIGMEWPVTRILPITVASCAAVAAMIVVSFRLRIRWTGTLTVCVAVACIGSMAAIASDTIAWHDPASAQARQSSSYHEVMATVTTPVIASDQRTYDCQTDIRLSGITVDGADVRSTVAVRVYADESYCGQLRRGAVYLLTGVLQQARYGRIPLWLLLEGKQPVAQVRAPPWHLAAIAHMQEAFFTVTGQLSDQGRVLVPGLTMGVLGQDYIGGDAGPMPVNSTYAQTLENQFRRSGIMHLMAVSGGHFVLVAGLVRRLCMWMLLDRRLTALLVSGVYALLALAMFPSDSVTRAFIMGLIGALAYAMGRRTQALSALCWTIIGVLAVNPDMSASYGFALSSAAVLGIVLFAGRLAGVFERAMPHSIAEMMAMTVAAQLFTLPIQVLMEPELPLLSVPANLLVSPFVGLAMMAGLMALACAWCTPWLAGVFAWISSWGTLVMERVALWLGGSTMAVIPWKDGVTGAVLIVAAEIGIGMLLVFVSRCLQHVRRYEAGMSGVRFGSAWRVRLSLWCEETRLLFTRRQAE</sequence>
<feature type="transmembrane region" description="Helical" evidence="6">
    <location>
        <begin position="393"/>
        <end position="412"/>
    </location>
</feature>